<proteinExistence type="predicted"/>
<organism evidence="1">
    <name type="scientific">Rhizophora mucronata</name>
    <name type="common">Asiatic mangrove</name>
    <dbReference type="NCBI Taxonomy" id="61149"/>
    <lineage>
        <taxon>Eukaryota</taxon>
        <taxon>Viridiplantae</taxon>
        <taxon>Streptophyta</taxon>
        <taxon>Embryophyta</taxon>
        <taxon>Tracheophyta</taxon>
        <taxon>Spermatophyta</taxon>
        <taxon>Magnoliopsida</taxon>
        <taxon>eudicotyledons</taxon>
        <taxon>Gunneridae</taxon>
        <taxon>Pentapetalae</taxon>
        <taxon>rosids</taxon>
        <taxon>fabids</taxon>
        <taxon>Malpighiales</taxon>
        <taxon>Rhizophoraceae</taxon>
        <taxon>Rhizophora</taxon>
    </lineage>
</organism>
<accession>A0A2P2Q2Z6</accession>
<protein>
    <submittedName>
        <fullName evidence="1">Uncharacterized protein</fullName>
    </submittedName>
</protein>
<dbReference type="AlphaFoldDB" id="A0A2P2Q2Z6"/>
<name>A0A2P2Q2Z6_RHIMU</name>
<reference evidence="1" key="1">
    <citation type="submission" date="2018-02" db="EMBL/GenBank/DDBJ databases">
        <title>Rhizophora mucronata_Transcriptome.</title>
        <authorList>
            <person name="Meera S.P."/>
            <person name="Sreeshan A."/>
            <person name="Augustine A."/>
        </authorList>
    </citation>
    <scope>NUCLEOTIDE SEQUENCE</scope>
    <source>
        <tissue evidence="1">Leaf</tissue>
    </source>
</reference>
<dbReference type="EMBL" id="GGEC01080851">
    <property type="protein sequence ID" value="MBX61335.1"/>
    <property type="molecule type" value="Transcribed_RNA"/>
</dbReference>
<evidence type="ECO:0000313" key="1">
    <source>
        <dbReference type="EMBL" id="MBX61335.1"/>
    </source>
</evidence>
<sequence length="72" mass="8454">MKISSVFYLFGKKMETINQMLQENVKTKEKKLQPRICARQFVFSRLTSTDMLNLYKFTSAAIKRSLNPSMRS</sequence>